<name>A0A1C2E5A1_9HYPH</name>
<reference evidence="1 2" key="1">
    <citation type="submission" date="2016-08" db="EMBL/GenBank/DDBJ databases">
        <title>Whole genome sequence of Mesorhizobium sp. strain UASWS1009 isolated from industrial sewage.</title>
        <authorList>
            <person name="Crovadore J."/>
            <person name="Calmin G."/>
            <person name="Chablais R."/>
            <person name="Cochard B."/>
            <person name="Lefort F."/>
        </authorList>
    </citation>
    <scope>NUCLEOTIDE SEQUENCE [LARGE SCALE GENOMIC DNA]</scope>
    <source>
        <strain evidence="1 2">UASWS1009</strain>
    </source>
</reference>
<protein>
    <recommendedName>
        <fullName evidence="3">HEAT repeat domain-containing protein</fullName>
    </recommendedName>
</protein>
<dbReference type="STRING" id="1566387.QV13_06445"/>
<evidence type="ECO:0000313" key="2">
    <source>
        <dbReference type="Proteomes" id="UP000094412"/>
    </source>
</evidence>
<accession>A0A1C2E5A1</accession>
<evidence type="ECO:0000313" key="1">
    <source>
        <dbReference type="EMBL" id="OCX22190.1"/>
    </source>
</evidence>
<keyword evidence="2" id="KW-1185">Reference proteome</keyword>
<dbReference type="Proteomes" id="UP000094412">
    <property type="component" value="Unassembled WGS sequence"/>
</dbReference>
<organism evidence="1 2">
    <name type="scientific">Mesorhizobium hungaricum</name>
    <dbReference type="NCBI Taxonomy" id="1566387"/>
    <lineage>
        <taxon>Bacteria</taxon>
        <taxon>Pseudomonadati</taxon>
        <taxon>Pseudomonadota</taxon>
        <taxon>Alphaproteobacteria</taxon>
        <taxon>Hyphomicrobiales</taxon>
        <taxon>Phyllobacteriaceae</taxon>
        <taxon>Mesorhizobium</taxon>
    </lineage>
</organism>
<dbReference type="SUPFAM" id="SSF48371">
    <property type="entry name" value="ARM repeat"/>
    <property type="match status" value="1"/>
</dbReference>
<sequence length="237" mass="26483">MTPQKMIERLLEPEFEDVSKLIWDVYGQFYDGFPIANLRPLITSPSEEVLRRGAFLANELGWKVRALTQEIAALLDCSNSGIRFYAIGALTACTTPEDGEVLGKLLQHLEDPDSGVRWRMVEFVRLAGSKQFSAAIKNAALQRPDSIYTEISKVIRWSMPVSEAQVRGLANHSDPGVRLLAAGIALRPRKIIDEKFAEIVLEAGEPELSDLISRAFQHHAIPIDAEFGRVEKSRLKD</sequence>
<dbReference type="AlphaFoldDB" id="A0A1C2E5A1"/>
<evidence type="ECO:0008006" key="3">
    <source>
        <dbReference type="Google" id="ProtNLM"/>
    </source>
</evidence>
<gene>
    <name evidence="1" type="ORF">QV13_06445</name>
</gene>
<dbReference type="InterPro" id="IPR016024">
    <property type="entry name" value="ARM-type_fold"/>
</dbReference>
<dbReference type="EMBL" id="MDEO01000027">
    <property type="protein sequence ID" value="OCX22190.1"/>
    <property type="molecule type" value="Genomic_DNA"/>
</dbReference>
<dbReference type="InterPro" id="IPR011989">
    <property type="entry name" value="ARM-like"/>
</dbReference>
<proteinExistence type="predicted"/>
<comment type="caution">
    <text evidence="1">The sequence shown here is derived from an EMBL/GenBank/DDBJ whole genome shotgun (WGS) entry which is preliminary data.</text>
</comment>
<dbReference type="Gene3D" id="1.25.10.10">
    <property type="entry name" value="Leucine-rich Repeat Variant"/>
    <property type="match status" value="1"/>
</dbReference>